<dbReference type="EMBL" id="CP126980">
    <property type="protein sequence ID" value="WIM93786.1"/>
    <property type="molecule type" value="Genomic_DNA"/>
</dbReference>
<dbReference type="InterPro" id="IPR050469">
    <property type="entry name" value="Diguanylate_Cyclase"/>
</dbReference>
<feature type="transmembrane region" description="Helical" evidence="1">
    <location>
        <begin position="127"/>
        <end position="146"/>
    </location>
</feature>
<name>A0ABY8W7H5_9ACTN</name>
<dbReference type="Proteomes" id="UP001240150">
    <property type="component" value="Chromosome"/>
</dbReference>
<feature type="domain" description="GGDEF" evidence="2">
    <location>
        <begin position="362"/>
        <end position="484"/>
    </location>
</feature>
<dbReference type="EC" id="2.7.7.65" evidence="3"/>
<dbReference type="CDD" id="cd01949">
    <property type="entry name" value="GGDEF"/>
    <property type="match status" value="1"/>
</dbReference>
<evidence type="ECO:0000313" key="3">
    <source>
        <dbReference type="EMBL" id="WIM93786.1"/>
    </source>
</evidence>
<dbReference type="RefSeq" id="WP_284914993.1">
    <property type="nucleotide sequence ID" value="NZ_CP126980.1"/>
</dbReference>
<evidence type="ECO:0000259" key="2">
    <source>
        <dbReference type="PROSITE" id="PS50887"/>
    </source>
</evidence>
<dbReference type="NCBIfam" id="TIGR00254">
    <property type="entry name" value="GGDEF"/>
    <property type="match status" value="1"/>
</dbReference>
<dbReference type="SUPFAM" id="SSF55073">
    <property type="entry name" value="Nucleotide cyclase"/>
    <property type="match status" value="1"/>
</dbReference>
<dbReference type="PROSITE" id="PS50887">
    <property type="entry name" value="GGDEF"/>
    <property type="match status" value="1"/>
</dbReference>
<organism evidence="3 4">
    <name type="scientific">Actinoplanes oblitus</name>
    <dbReference type="NCBI Taxonomy" id="3040509"/>
    <lineage>
        <taxon>Bacteria</taxon>
        <taxon>Bacillati</taxon>
        <taxon>Actinomycetota</taxon>
        <taxon>Actinomycetes</taxon>
        <taxon>Micromonosporales</taxon>
        <taxon>Micromonosporaceae</taxon>
        <taxon>Actinoplanes</taxon>
    </lineage>
</organism>
<feature type="transmembrane region" description="Helical" evidence="1">
    <location>
        <begin position="32"/>
        <end position="51"/>
    </location>
</feature>
<feature type="transmembrane region" description="Helical" evidence="1">
    <location>
        <begin position="63"/>
        <end position="87"/>
    </location>
</feature>
<evidence type="ECO:0000256" key="1">
    <source>
        <dbReference type="SAM" id="Phobius"/>
    </source>
</evidence>
<keyword evidence="3" id="KW-0548">Nucleotidyltransferase</keyword>
<feature type="transmembrane region" description="Helical" evidence="1">
    <location>
        <begin position="190"/>
        <end position="211"/>
    </location>
</feature>
<dbReference type="PANTHER" id="PTHR45138:SF9">
    <property type="entry name" value="DIGUANYLATE CYCLASE DGCM-RELATED"/>
    <property type="match status" value="1"/>
</dbReference>
<dbReference type="InterPro" id="IPR000160">
    <property type="entry name" value="GGDEF_dom"/>
</dbReference>
<feature type="transmembrane region" description="Helical" evidence="1">
    <location>
        <begin position="226"/>
        <end position="247"/>
    </location>
</feature>
<proteinExistence type="predicted"/>
<protein>
    <submittedName>
        <fullName evidence="3">GGDEF domain-containing protein</fullName>
        <ecNumber evidence="3">2.7.7.65</ecNumber>
    </submittedName>
</protein>
<keyword evidence="3" id="KW-0808">Transferase</keyword>
<dbReference type="InterPro" id="IPR029787">
    <property type="entry name" value="Nucleotide_cyclase"/>
</dbReference>
<dbReference type="SMART" id="SM00267">
    <property type="entry name" value="GGDEF"/>
    <property type="match status" value="1"/>
</dbReference>
<dbReference type="PANTHER" id="PTHR45138">
    <property type="entry name" value="REGULATORY COMPONENTS OF SENSORY TRANSDUCTION SYSTEM"/>
    <property type="match status" value="1"/>
</dbReference>
<sequence length="490" mass="52535">MTIGRGQTQVTYAMTAAVAILAYQFLPANGWLLAGWQVAIGWLATAAIVLGARRQEPGDRLPWYLIAAGVFCNATGIGVAKSCALLWNLVDLPTPADPFFLGLYPACAAGIALLIRRRDRWANWTAMVDAAIITTGFGLLAWVYIIAPINLVSHMDRLAHAVQTAYPIGDLLLLAMMTRLLRSGGSRGGALWWVAGALGTLLLGDSSWVILDNLGAPGLALEETAWFARILESVFLAAFSLFAVAALDPAAVKLAKPAQETAIRLGPGLLALLTGASLIAPGLLALQVHEGRVVDGWSIAIGSTALFLLVVARMAGLLREVERQAQRVRDLARSDELTGLPNRRAWNDEVPRALERARRDHLPVAAAIVDLDHFKRFNDTFGHPAGDRLLKAASAAWHGTLRSVDLIARYGGEEFVVLLPGVDAASAHAALTRMLAVTPHDQTFSAGLAVWDGEETSDELLQRADKALYLAKDHGRNRIEVTAAGLRNTA</sequence>
<accession>A0ABY8W7H5</accession>
<dbReference type="Pfam" id="PF00990">
    <property type="entry name" value="GGDEF"/>
    <property type="match status" value="1"/>
</dbReference>
<gene>
    <name evidence="3" type="ORF">ACTOB_005773</name>
</gene>
<feature type="transmembrane region" description="Helical" evidence="1">
    <location>
        <begin position="158"/>
        <end position="178"/>
    </location>
</feature>
<dbReference type="InterPro" id="IPR043128">
    <property type="entry name" value="Rev_trsase/Diguanyl_cyclase"/>
</dbReference>
<keyword evidence="1" id="KW-0472">Membrane</keyword>
<feature type="transmembrane region" description="Helical" evidence="1">
    <location>
        <begin position="9"/>
        <end position="26"/>
    </location>
</feature>
<reference evidence="3 4" key="1">
    <citation type="submission" date="2023-06" db="EMBL/GenBank/DDBJ databases">
        <authorList>
            <person name="Yushchuk O."/>
            <person name="Binda E."/>
            <person name="Ruckert-Reed C."/>
            <person name="Fedorenko V."/>
            <person name="Kalinowski J."/>
            <person name="Marinelli F."/>
        </authorList>
    </citation>
    <scope>NUCLEOTIDE SEQUENCE [LARGE SCALE GENOMIC DNA]</scope>
    <source>
        <strain evidence="3 4">NRRL 3884</strain>
    </source>
</reference>
<evidence type="ECO:0000313" key="4">
    <source>
        <dbReference type="Proteomes" id="UP001240150"/>
    </source>
</evidence>
<dbReference type="GO" id="GO:0052621">
    <property type="term" value="F:diguanylate cyclase activity"/>
    <property type="evidence" value="ECO:0007669"/>
    <property type="project" value="UniProtKB-EC"/>
</dbReference>
<keyword evidence="1" id="KW-1133">Transmembrane helix</keyword>
<keyword evidence="4" id="KW-1185">Reference proteome</keyword>
<dbReference type="Gene3D" id="3.30.70.270">
    <property type="match status" value="1"/>
</dbReference>
<keyword evidence="1" id="KW-0812">Transmembrane</keyword>
<feature type="transmembrane region" description="Helical" evidence="1">
    <location>
        <begin position="298"/>
        <end position="318"/>
    </location>
</feature>
<feature type="transmembrane region" description="Helical" evidence="1">
    <location>
        <begin position="99"/>
        <end position="115"/>
    </location>
</feature>
<feature type="transmembrane region" description="Helical" evidence="1">
    <location>
        <begin position="268"/>
        <end position="286"/>
    </location>
</feature>